<sequence>MKFDNKLMNAAQKILHQKEFKRQVPELLQWQAVVDQACAQYNQQINLNRKYDYALLRQLLATVGTDPFVESNFWCACGFNITFGDEVFFNHDVIVNDYAPVTFGNQINIAPRTIFETLVYPQAVAERNQGLITAKPITVEDGVWIGANTTITAGVTLGKNAIIAAGSVVTTDVPPQTLYAGNPARLIKHL</sequence>
<dbReference type="PROSITE" id="PS00101">
    <property type="entry name" value="HEXAPEP_TRANSFERASES"/>
    <property type="match status" value="1"/>
</dbReference>
<dbReference type="InterPro" id="IPR011004">
    <property type="entry name" value="Trimer_LpxA-like_sf"/>
</dbReference>
<dbReference type="EMBL" id="CP047418">
    <property type="protein sequence ID" value="QLL77958.1"/>
    <property type="molecule type" value="Genomic_DNA"/>
</dbReference>
<comment type="similarity">
    <text evidence="1">Belongs to the transferase hexapeptide repeat family.</text>
</comment>
<proteinExistence type="inferred from homology"/>
<organism evidence="4 5">
    <name type="scientific">Ligilactobacillus saerimneri</name>
    <dbReference type="NCBI Taxonomy" id="228229"/>
    <lineage>
        <taxon>Bacteria</taxon>
        <taxon>Bacillati</taxon>
        <taxon>Bacillota</taxon>
        <taxon>Bacilli</taxon>
        <taxon>Lactobacillales</taxon>
        <taxon>Lactobacillaceae</taxon>
        <taxon>Ligilactobacillus</taxon>
    </lineage>
</organism>
<dbReference type="InterPro" id="IPR001451">
    <property type="entry name" value="Hexapep"/>
</dbReference>
<keyword evidence="2 4" id="KW-0808">Transferase</keyword>
<dbReference type="GO" id="GO:0005829">
    <property type="term" value="C:cytosol"/>
    <property type="evidence" value="ECO:0007669"/>
    <property type="project" value="TreeGrafter"/>
</dbReference>
<evidence type="ECO:0000256" key="3">
    <source>
        <dbReference type="ARBA" id="ARBA00022737"/>
    </source>
</evidence>
<protein>
    <submittedName>
        <fullName evidence="4">Sugar O-acetyltransferase</fullName>
    </submittedName>
</protein>
<dbReference type="GO" id="GO:0008374">
    <property type="term" value="F:O-acyltransferase activity"/>
    <property type="evidence" value="ECO:0007669"/>
    <property type="project" value="TreeGrafter"/>
</dbReference>
<dbReference type="SUPFAM" id="SSF51161">
    <property type="entry name" value="Trimeric LpxA-like enzymes"/>
    <property type="match status" value="1"/>
</dbReference>
<keyword evidence="3" id="KW-0677">Repeat</keyword>
<name>A0A7H9EJT0_9LACO</name>
<dbReference type="PANTHER" id="PTHR23416:SF23">
    <property type="entry name" value="ACETYLTRANSFERASE C18B11.09C-RELATED"/>
    <property type="match status" value="1"/>
</dbReference>
<evidence type="ECO:0000256" key="1">
    <source>
        <dbReference type="ARBA" id="ARBA00007274"/>
    </source>
</evidence>
<accession>A0A7H9EJT0</accession>
<dbReference type="AlphaFoldDB" id="A0A7H9EJT0"/>
<dbReference type="InterPro" id="IPR051159">
    <property type="entry name" value="Hexapeptide_acetyltransf"/>
</dbReference>
<dbReference type="PANTHER" id="PTHR23416">
    <property type="entry name" value="SIALIC ACID SYNTHASE-RELATED"/>
    <property type="match status" value="1"/>
</dbReference>
<dbReference type="Pfam" id="PF14602">
    <property type="entry name" value="Hexapep_2"/>
    <property type="match status" value="1"/>
</dbReference>
<evidence type="ECO:0000313" key="4">
    <source>
        <dbReference type="EMBL" id="QLL77958.1"/>
    </source>
</evidence>
<dbReference type="InterPro" id="IPR018357">
    <property type="entry name" value="Hexapep_transf_CS"/>
</dbReference>
<gene>
    <name evidence="4" type="ORF">GTO87_04640</name>
</gene>
<dbReference type="CDD" id="cd03357">
    <property type="entry name" value="LbH_MAT_GAT"/>
    <property type="match status" value="1"/>
</dbReference>
<reference evidence="4 5" key="1">
    <citation type="submission" date="2020-01" db="EMBL/GenBank/DDBJ databases">
        <title>Complete and circular genome sequences of six lactobacillus isolates from horses.</title>
        <authorList>
            <person name="Hassan H.M."/>
        </authorList>
    </citation>
    <scope>NUCLEOTIDE SEQUENCE [LARGE SCALE GENOMIC DNA]</scope>
    <source>
        <strain evidence="4 5">1A</strain>
    </source>
</reference>
<dbReference type="Proteomes" id="UP000510886">
    <property type="component" value="Chromosome"/>
</dbReference>
<dbReference type="RefSeq" id="WP_180849664.1">
    <property type="nucleotide sequence ID" value="NZ_CP047418.1"/>
</dbReference>
<dbReference type="Gene3D" id="2.160.10.10">
    <property type="entry name" value="Hexapeptide repeat proteins"/>
    <property type="match status" value="1"/>
</dbReference>
<dbReference type="KEGG" id="lsw:GTO87_04640"/>
<evidence type="ECO:0000313" key="5">
    <source>
        <dbReference type="Proteomes" id="UP000510886"/>
    </source>
</evidence>
<evidence type="ECO:0000256" key="2">
    <source>
        <dbReference type="ARBA" id="ARBA00022679"/>
    </source>
</evidence>